<evidence type="ECO:0000256" key="1">
    <source>
        <dbReference type="SAM" id="Phobius"/>
    </source>
</evidence>
<dbReference type="EMBL" id="SRJC01000001">
    <property type="protein sequence ID" value="TGB03840.1"/>
    <property type="molecule type" value="Genomic_DNA"/>
</dbReference>
<feature type="domain" description="DUF1206" evidence="2">
    <location>
        <begin position="107"/>
        <end position="174"/>
    </location>
</feature>
<feature type="transmembrane region" description="Helical" evidence="1">
    <location>
        <begin position="149"/>
        <end position="170"/>
    </location>
</feature>
<feature type="transmembrane region" description="Helical" evidence="1">
    <location>
        <begin position="202"/>
        <end position="223"/>
    </location>
</feature>
<keyword evidence="4" id="KW-1185">Reference proteome</keyword>
<evidence type="ECO:0000259" key="2">
    <source>
        <dbReference type="Pfam" id="PF06724"/>
    </source>
</evidence>
<feature type="domain" description="DUF1206" evidence="2">
    <location>
        <begin position="28"/>
        <end position="95"/>
    </location>
</feature>
<proteinExistence type="predicted"/>
<dbReference type="InterPro" id="IPR009597">
    <property type="entry name" value="DUF1206"/>
</dbReference>
<evidence type="ECO:0000313" key="3">
    <source>
        <dbReference type="EMBL" id="TGB03840.1"/>
    </source>
</evidence>
<protein>
    <submittedName>
        <fullName evidence="3">DUF1206 domain-containing protein</fullName>
    </submittedName>
</protein>
<gene>
    <name evidence="3" type="ORF">E4663_02190</name>
</gene>
<keyword evidence="1" id="KW-0472">Membrane</keyword>
<name>A0A4Z0H145_9BACI</name>
<keyword evidence="1" id="KW-1133">Transmembrane helix</keyword>
<organism evidence="3 4">
    <name type="scientific">Halobacillus salinus</name>
    <dbReference type="NCBI Taxonomy" id="192814"/>
    <lineage>
        <taxon>Bacteria</taxon>
        <taxon>Bacillati</taxon>
        <taxon>Bacillota</taxon>
        <taxon>Bacilli</taxon>
        <taxon>Bacillales</taxon>
        <taxon>Bacillaceae</taxon>
        <taxon>Halobacillus</taxon>
    </lineage>
</organism>
<evidence type="ECO:0000313" key="4">
    <source>
        <dbReference type="Proteomes" id="UP000297982"/>
    </source>
</evidence>
<reference evidence="3 4" key="1">
    <citation type="journal article" date="2003" name="Int. J. Syst. Evol. Microbiol.">
        <title>Halobacillus salinus sp. nov., isolated from a salt lake on the coast of the East Sea in Korea.</title>
        <authorList>
            <person name="Yoon J.H."/>
            <person name="Kang K.H."/>
            <person name="Park Y.H."/>
        </authorList>
    </citation>
    <scope>NUCLEOTIDE SEQUENCE [LARGE SCALE GENOMIC DNA]</scope>
    <source>
        <strain evidence="3 4">HSL-3</strain>
    </source>
</reference>
<dbReference type="Proteomes" id="UP000297982">
    <property type="component" value="Unassembled WGS sequence"/>
</dbReference>
<feature type="transmembrane region" description="Helical" evidence="1">
    <location>
        <begin position="73"/>
        <end position="94"/>
    </location>
</feature>
<feature type="transmembrane region" description="Helical" evidence="1">
    <location>
        <begin position="34"/>
        <end position="53"/>
    </location>
</feature>
<feature type="transmembrane region" description="Helical" evidence="1">
    <location>
        <begin position="243"/>
        <end position="261"/>
    </location>
</feature>
<dbReference type="RefSeq" id="WP_135326543.1">
    <property type="nucleotide sequence ID" value="NZ_SRJC01000001.1"/>
</dbReference>
<dbReference type="Pfam" id="PF06724">
    <property type="entry name" value="DUF1206"/>
    <property type="match status" value="3"/>
</dbReference>
<comment type="caution">
    <text evidence="3">The sequence shown here is derived from an EMBL/GenBank/DDBJ whole genome shotgun (WGS) entry which is preliminary data.</text>
</comment>
<feature type="transmembrane region" description="Helical" evidence="1">
    <location>
        <begin position="106"/>
        <end position="129"/>
    </location>
</feature>
<feature type="domain" description="DUF1206" evidence="2">
    <location>
        <begin position="200"/>
        <end position="268"/>
    </location>
</feature>
<dbReference type="AlphaFoldDB" id="A0A4Z0H145"/>
<sequence length="275" mass="30024">MDSSLNAQQTTEKAKEEIKPWIRRMGRFGYMCKGLVYALVGILTFMAAIGVGGKTTGTSGVFQSVVSVPFGEAILWVISVGVFGYIIWSFIKAIKNPHHKGAITRISYAISGLIYTALAINAIQIASHSKSGGGNTNQTISAMLLGQPFGRYLIGILGAIIIGYGIKEFYEGFTEKFMSKFQLGEMEKHEKKVARNSGKIGLMARGVVLGMIGFFFIQTAWTTDPSKSKGMDGALSEIVQKPFGQWLLGIVALGFILYGIYQMARGRYQHMSFGK</sequence>
<accession>A0A4Z0H145</accession>
<dbReference type="STRING" id="192814.GCA_900166575_00751"/>
<keyword evidence="1" id="KW-0812">Transmembrane</keyword>